<dbReference type="CDD" id="cd05819">
    <property type="entry name" value="NHL"/>
    <property type="match status" value="1"/>
</dbReference>
<reference evidence="3" key="1">
    <citation type="submission" date="2022-03" db="EMBL/GenBank/DDBJ databases">
        <title>Genome Identification and Characterization of new species Bdellovibrio reynosense LBG001 sp. nov. from a Mexico soil sample.</title>
        <authorList>
            <person name="Camilli A."/>
            <person name="Ajao Y."/>
            <person name="Guo X."/>
        </authorList>
    </citation>
    <scope>NUCLEOTIDE SEQUENCE</scope>
    <source>
        <strain evidence="3">LBG001</strain>
    </source>
</reference>
<dbReference type="PROSITE" id="PS51257">
    <property type="entry name" value="PROKAR_LIPOPROTEIN"/>
    <property type="match status" value="1"/>
</dbReference>
<keyword evidence="1" id="KW-0677">Repeat</keyword>
<sequence length="572" mass="62110">MDRALTYLLSLFLLFALTGCWGSSSNNGNLLNPGNQKPGEENTGPFPLGDPGFTAQYKTFLRSTSFDRFIFAANGNEIHIVNAKGIRVRSFIPEKVHSISGLWADNGGAIYVTGQESDPPTKQFLRKYDFNGTFLGELVSFAGPNWAMPMNPMVGGDGFIYLYEAANSKIRKFDLTGNPVSSVGGKEVISGPASYTVDRDGNIYVVDMKTESLQKFDSKGNFVNKFDWPRQIKGSAVSDMVLTDNGFIVAERMGSKGRVTSFSHTGTLSWSRDGSEHRSPYLGNLMSLTLNKGRLFLGVQDSLIVYKVDDGSYITKYVKRMNSPKCVVRGPLGQFYVGSNNGIHMFDSAGTYVKTFGPSNTPIMGLAIDSRKNLYAIDLSESNVVLRFDLNGTPLDPLRVKNLSSPYAMSIDRDDSLFIADADGGVVKVNTVGKSATEFSSGNNFTSPAGITVAKDGSVIVMDLENGVTVGKKFSSSGQLISTFGKNQLSTALGVATSRTGKIFVPDATNHKVMVYDKDGTFLTSFGSKGEGLDKLNQPLGIYIDPEDNIFVADGANHVVKKYRENGSPMMW</sequence>
<evidence type="ECO:0000313" key="4">
    <source>
        <dbReference type="Proteomes" id="UP000830116"/>
    </source>
</evidence>
<evidence type="ECO:0000256" key="1">
    <source>
        <dbReference type="ARBA" id="ARBA00022737"/>
    </source>
</evidence>
<dbReference type="PROSITE" id="PS51125">
    <property type="entry name" value="NHL"/>
    <property type="match status" value="2"/>
</dbReference>
<keyword evidence="4" id="KW-1185">Reference proteome</keyword>
<dbReference type="SUPFAM" id="SSF50969">
    <property type="entry name" value="YVTN repeat-like/Quinoprotein amine dehydrogenase"/>
    <property type="match status" value="1"/>
</dbReference>
<dbReference type="EMBL" id="CP093442">
    <property type="protein sequence ID" value="UOF01067.1"/>
    <property type="molecule type" value="Genomic_DNA"/>
</dbReference>
<name>A0ABY4CAZ8_9BACT</name>
<dbReference type="PANTHER" id="PTHR24104:SF25">
    <property type="entry name" value="PROTEIN LIN-41"/>
    <property type="match status" value="1"/>
</dbReference>
<dbReference type="InterPro" id="IPR001258">
    <property type="entry name" value="NHL_repeat"/>
</dbReference>
<organism evidence="3 4">
    <name type="scientific">Bdellovibrio reynosensis</name>
    <dbReference type="NCBI Taxonomy" id="2835041"/>
    <lineage>
        <taxon>Bacteria</taxon>
        <taxon>Pseudomonadati</taxon>
        <taxon>Bdellovibrionota</taxon>
        <taxon>Bdellovibrionia</taxon>
        <taxon>Bdellovibrionales</taxon>
        <taxon>Pseudobdellovibrionaceae</taxon>
        <taxon>Bdellovibrio</taxon>
    </lineage>
</organism>
<dbReference type="PANTHER" id="PTHR24104">
    <property type="entry name" value="E3 UBIQUITIN-PROTEIN LIGASE NHLRC1-RELATED"/>
    <property type="match status" value="1"/>
</dbReference>
<dbReference type="InterPro" id="IPR050952">
    <property type="entry name" value="TRIM-NHL_E3_ligases"/>
</dbReference>
<evidence type="ECO:0000256" key="2">
    <source>
        <dbReference type="PROSITE-ProRule" id="PRU00504"/>
    </source>
</evidence>
<dbReference type="Proteomes" id="UP000830116">
    <property type="component" value="Chromosome"/>
</dbReference>
<gene>
    <name evidence="3" type="ORF">MNR06_15305</name>
</gene>
<feature type="repeat" description="NHL" evidence="2">
    <location>
        <begin position="478"/>
        <end position="519"/>
    </location>
</feature>
<dbReference type="Gene3D" id="2.120.10.30">
    <property type="entry name" value="TolB, C-terminal domain"/>
    <property type="match status" value="3"/>
</dbReference>
<dbReference type="SUPFAM" id="SSF101898">
    <property type="entry name" value="NHL repeat"/>
    <property type="match status" value="2"/>
</dbReference>
<dbReference type="RefSeq" id="WP_243537319.1">
    <property type="nucleotide sequence ID" value="NZ_CP093442.1"/>
</dbReference>
<accession>A0ABY4CAZ8</accession>
<evidence type="ECO:0000313" key="3">
    <source>
        <dbReference type="EMBL" id="UOF01067.1"/>
    </source>
</evidence>
<dbReference type="InterPro" id="IPR011042">
    <property type="entry name" value="6-blade_b-propeller_TolB-like"/>
</dbReference>
<dbReference type="Pfam" id="PF01436">
    <property type="entry name" value="NHL"/>
    <property type="match status" value="1"/>
</dbReference>
<feature type="repeat" description="NHL" evidence="2">
    <location>
        <begin position="523"/>
        <end position="566"/>
    </location>
</feature>
<dbReference type="InterPro" id="IPR011044">
    <property type="entry name" value="Quino_amine_DH_bsu"/>
</dbReference>
<protein>
    <submittedName>
        <fullName evidence="3">PQQ-binding-like beta-propeller repeat protein</fullName>
    </submittedName>
</protein>
<proteinExistence type="predicted"/>